<feature type="chain" id="PRO_5034717697" description="Antifungal protein" evidence="1">
    <location>
        <begin position="18"/>
        <end position="104"/>
    </location>
</feature>
<dbReference type="AlphaFoldDB" id="A0A7S9KQB4"/>
<evidence type="ECO:0000256" key="1">
    <source>
        <dbReference type="SAM" id="SignalP"/>
    </source>
</evidence>
<accession>A0A7S9KQB4</accession>
<name>A0A7S9KQB4_EPIFF</name>
<protein>
    <recommendedName>
        <fullName evidence="4">Antifungal protein</fullName>
    </recommendedName>
</protein>
<reference evidence="2 3" key="1">
    <citation type="journal article" date="2018" name="PLoS Genet.">
        <title>Repeat elements organise 3D genome structure and mediate transcription in the filamentous fungus Epichloe festucae.</title>
        <authorList>
            <person name="Winter D.J."/>
            <person name="Ganley A.R.D."/>
            <person name="Young C.A."/>
            <person name="Liachko I."/>
            <person name="Schardl C.L."/>
            <person name="Dupont P.Y."/>
            <person name="Berry D."/>
            <person name="Ram A."/>
            <person name="Scott B."/>
            <person name="Cox M.P."/>
        </authorList>
    </citation>
    <scope>NUCLEOTIDE SEQUENCE [LARGE SCALE GENOMIC DNA]</scope>
    <source>
        <strain evidence="2 3">Fl1</strain>
    </source>
</reference>
<sequence>MKLTTTLALAIATLVVATPTPDEGLGISQRDNILEARKGCSGERKPEDKCTGKKLKIQNSFHNCKTKTKGKCCAKNSDGSEGLDVDKGQGREDCGYCFTGKCKA</sequence>
<dbReference type="Proteomes" id="UP000594364">
    <property type="component" value="Chromosome 2"/>
</dbReference>
<gene>
    <name evidence="2" type="ORF">C2857_006928</name>
</gene>
<evidence type="ECO:0008006" key="4">
    <source>
        <dbReference type="Google" id="ProtNLM"/>
    </source>
</evidence>
<dbReference type="OrthoDB" id="4413676at2759"/>
<keyword evidence="3" id="KW-1185">Reference proteome</keyword>
<keyword evidence="1" id="KW-0732">Signal</keyword>
<proteinExistence type="predicted"/>
<dbReference type="EMBL" id="CP031386">
    <property type="protein sequence ID" value="QPG97840.1"/>
    <property type="molecule type" value="Genomic_DNA"/>
</dbReference>
<evidence type="ECO:0000313" key="3">
    <source>
        <dbReference type="Proteomes" id="UP000594364"/>
    </source>
</evidence>
<evidence type="ECO:0000313" key="2">
    <source>
        <dbReference type="EMBL" id="QPG97840.1"/>
    </source>
</evidence>
<organism evidence="2 3">
    <name type="scientific">Epichloe festucae (strain Fl1)</name>
    <dbReference type="NCBI Taxonomy" id="877507"/>
    <lineage>
        <taxon>Eukaryota</taxon>
        <taxon>Fungi</taxon>
        <taxon>Dikarya</taxon>
        <taxon>Ascomycota</taxon>
        <taxon>Pezizomycotina</taxon>
        <taxon>Sordariomycetes</taxon>
        <taxon>Hypocreomycetidae</taxon>
        <taxon>Hypocreales</taxon>
        <taxon>Clavicipitaceae</taxon>
        <taxon>Epichloe</taxon>
    </lineage>
</organism>
<feature type="signal peptide" evidence="1">
    <location>
        <begin position="1"/>
        <end position="17"/>
    </location>
</feature>